<protein>
    <recommendedName>
        <fullName evidence="1">Methyltransferase type 11 domain-containing protein</fullName>
    </recommendedName>
</protein>
<gene>
    <name evidence="2" type="ORF">GCM10023322_10720</name>
</gene>
<evidence type="ECO:0000259" key="1">
    <source>
        <dbReference type="Pfam" id="PF08241"/>
    </source>
</evidence>
<dbReference type="EMBL" id="BAABJQ010000003">
    <property type="protein sequence ID" value="GAA5179814.1"/>
    <property type="molecule type" value="Genomic_DNA"/>
</dbReference>
<feature type="domain" description="Methyltransferase type 11" evidence="1">
    <location>
        <begin position="266"/>
        <end position="373"/>
    </location>
</feature>
<name>A0ABP9RMT2_9ACTN</name>
<dbReference type="Gene3D" id="3.40.50.150">
    <property type="entry name" value="Vaccinia Virus protein VP39"/>
    <property type="match status" value="1"/>
</dbReference>
<dbReference type="Proteomes" id="UP001501570">
    <property type="component" value="Unassembled WGS sequence"/>
</dbReference>
<sequence>MIPRPTAWSAWPTLDAPERRARAARVIDLLADLVVAAPPAAGPRADGAVPDRSASAHAAWAGERSVSAGERAVLVEAGGAVADPAGGPAGEFADRLAGAIRARGRACVRVRDDSLTRDDSLADPGPDGGWAADSAPVVGGSVADSAPVVLADGSGLRHRPPAGGWDVVVYLRTGRSSGLGAGHGDGVDGDGERGADVVVDYHDPTWPVIRRVSPRLDPDGERVYLSETQAFFAVRAATWNAKFGDDLPAYAAAVAEAGIRPGATVIDVGCGTGRALPVLAQAIGLSQARPEPGRGVSGRVIGLDLTPQMLAAARAEQGLSGVDLVLGDARHLPLADGRADAVFAAGLVQHLPDPAAGLAELARVTRPGGALVIFHPTGRVALAARHGRTLRPDEPLHEPRLRALLAASGWRLTRYDDPAHRFFALATRSGATG</sequence>
<dbReference type="InterPro" id="IPR013216">
    <property type="entry name" value="Methyltransf_11"/>
</dbReference>
<dbReference type="RefSeq" id="WP_345626643.1">
    <property type="nucleotide sequence ID" value="NZ_BAABJQ010000003.1"/>
</dbReference>
<reference evidence="3" key="1">
    <citation type="journal article" date="2019" name="Int. J. Syst. Evol. Microbiol.">
        <title>The Global Catalogue of Microorganisms (GCM) 10K type strain sequencing project: providing services to taxonomists for standard genome sequencing and annotation.</title>
        <authorList>
            <consortium name="The Broad Institute Genomics Platform"/>
            <consortium name="The Broad Institute Genome Sequencing Center for Infectious Disease"/>
            <person name="Wu L."/>
            <person name="Ma J."/>
        </authorList>
    </citation>
    <scope>NUCLEOTIDE SEQUENCE [LARGE SCALE GENOMIC DNA]</scope>
    <source>
        <strain evidence="3">JCM 18304</strain>
    </source>
</reference>
<evidence type="ECO:0000313" key="2">
    <source>
        <dbReference type="EMBL" id="GAA5179814.1"/>
    </source>
</evidence>
<dbReference type="CDD" id="cd02440">
    <property type="entry name" value="AdoMet_MTases"/>
    <property type="match status" value="1"/>
</dbReference>
<organism evidence="2 3">
    <name type="scientific">Rugosimonospora acidiphila</name>
    <dbReference type="NCBI Taxonomy" id="556531"/>
    <lineage>
        <taxon>Bacteria</taxon>
        <taxon>Bacillati</taxon>
        <taxon>Actinomycetota</taxon>
        <taxon>Actinomycetes</taxon>
        <taxon>Micromonosporales</taxon>
        <taxon>Micromonosporaceae</taxon>
        <taxon>Rugosimonospora</taxon>
    </lineage>
</organism>
<proteinExistence type="predicted"/>
<dbReference type="PANTHER" id="PTHR43591:SF24">
    <property type="entry name" value="2-METHOXY-6-POLYPRENYL-1,4-BENZOQUINOL METHYLASE, MITOCHONDRIAL"/>
    <property type="match status" value="1"/>
</dbReference>
<dbReference type="PANTHER" id="PTHR43591">
    <property type="entry name" value="METHYLTRANSFERASE"/>
    <property type="match status" value="1"/>
</dbReference>
<evidence type="ECO:0000313" key="3">
    <source>
        <dbReference type="Proteomes" id="UP001501570"/>
    </source>
</evidence>
<comment type="caution">
    <text evidence="2">The sequence shown here is derived from an EMBL/GenBank/DDBJ whole genome shotgun (WGS) entry which is preliminary data.</text>
</comment>
<accession>A0ABP9RMT2</accession>
<dbReference type="InterPro" id="IPR029063">
    <property type="entry name" value="SAM-dependent_MTases_sf"/>
</dbReference>
<dbReference type="SUPFAM" id="SSF53335">
    <property type="entry name" value="S-adenosyl-L-methionine-dependent methyltransferases"/>
    <property type="match status" value="1"/>
</dbReference>
<keyword evidence="3" id="KW-1185">Reference proteome</keyword>
<dbReference type="Pfam" id="PF08241">
    <property type="entry name" value="Methyltransf_11"/>
    <property type="match status" value="1"/>
</dbReference>